<dbReference type="EMBL" id="QKUB01000001">
    <property type="protein sequence ID" value="PZW01543.1"/>
    <property type="molecule type" value="Genomic_DNA"/>
</dbReference>
<dbReference type="Proteomes" id="UP000249646">
    <property type="component" value="Unassembled WGS sequence"/>
</dbReference>
<dbReference type="SUPFAM" id="SSF52096">
    <property type="entry name" value="ClpP/crotonase"/>
    <property type="match status" value="1"/>
</dbReference>
<dbReference type="InterPro" id="IPR029045">
    <property type="entry name" value="ClpP/crotonase-like_dom_sf"/>
</dbReference>
<protein>
    <recommendedName>
        <fullName evidence="4">Peptidase S41-like protein</fullName>
    </recommendedName>
</protein>
<feature type="coiled-coil region" evidence="1">
    <location>
        <begin position="414"/>
        <end position="445"/>
    </location>
</feature>
<sequence length="469" mass="55425">MLASKNKKFGMLLSLMTIATMPIVTLSASCQTKAKNDNALNMNVTKASFKNFNKEYTIKDVDLSLYTIKDEEEMVYVDLDEFLKNLEGLFDNKSFSSRIDEKNNKKFYEIKNDKNEVVNRLVIDWENNKITTPSTNFFFEIQKEQQLTDNSQFLETNYESKKDNEKSEVVFDLGKYKMDILYKDKKILLPFNVFNTLFMSYSFNNIYWNGKSLTNLEAGIDAHGNTEKEIKARIKKDQEIKNKPQTKKEREINFNHLAFAMDNFYGLKYHKEIKSFEEWIGPDYKQKLLSIDPKVFHQAYIDIFHKKLNELHTRINTLSYYDEYDEKETTREKLIKEKEKNFGKFFNDFNKNKAELVKNFEAKFGKKIDEFGPNDYIRYHGNTAIVTTLGFEDGTKDEIAKENEAWKHDTYFLMRHLMKQIEERNKKAKNKEKEGNKELKEIKNIVLDLSLNGGGSVNSMVRVFRLYDW</sequence>
<evidence type="ECO:0000313" key="2">
    <source>
        <dbReference type="EMBL" id="PZW01543.1"/>
    </source>
</evidence>
<dbReference type="AlphaFoldDB" id="A0A2W7GV25"/>
<evidence type="ECO:0000256" key="1">
    <source>
        <dbReference type="SAM" id="Coils"/>
    </source>
</evidence>
<dbReference type="PROSITE" id="PS51257">
    <property type="entry name" value="PROKAR_LIPOPROTEIN"/>
    <property type="match status" value="1"/>
</dbReference>
<gene>
    <name evidence="2" type="ORF">BCF89_10163</name>
</gene>
<comment type="caution">
    <text evidence="2">The sequence shown here is derived from an EMBL/GenBank/DDBJ whole genome shotgun (WGS) entry which is preliminary data.</text>
</comment>
<proteinExistence type="predicted"/>
<name>A0A2W7GV25_9BACT</name>
<organism evidence="2 3">
    <name type="scientific">Metamycoplasma auris</name>
    <dbReference type="NCBI Taxonomy" id="51363"/>
    <lineage>
        <taxon>Bacteria</taxon>
        <taxon>Bacillati</taxon>
        <taxon>Mycoplasmatota</taxon>
        <taxon>Mycoplasmoidales</taxon>
        <taxon>Metamycoplasmataceae</taxon>
        <taxon>Metamycoplasma</taxon>
    </lineage>
</organism>
<dbReference type="RefSeq" id="WP_277870028.1">
    <property type="nucleotide sequence ID" value="NZ_QKUB01000001.1"/>
</dbReference>
<keyword evidence="3" id="KW-1185">Reference proteome</keyword>
<evidence type="ECO:0000313" key="3">
    <source>
        <dbReference type="Proteomes" id="UP000249646"/>
    </source>
</evidence>
<reference evidence="2 3" key="1">
    <citation type="submission" date="2018-06" db="EMBL/GenBank/DDBJ databases">
        <title>Genomic Encyclopedia of Archaeal and Bacterial Type Strains, Phase II (KMG-II): from individual species to whole genera.</title>
        <authorList>
            <person name="Goeker M."/>
        </authorList>
    </citation>
    <scope>NUCLEOTIDE SEQUENCE [LARGE SCALE GENOMIC DNA]</scope>
    <source>
        <strain evidence="2 3">ATCC 51348</strain>
    </source>
</reference>
<accession>A0A2W7GV25</accession>
<evidence type="ECO:0008006" key="4">
    <source>
        <dbReference type="Google" id="ProtNLM"/>
    </source>
</evidence>
<keyword evidence="1" id="KW-0175">Coiled coil</keyword>